<dbReference type="Proteomes" id="UP001600424">
    <property type="component" value="Unassembled WGS sequence"/>
</dbReference>
<dbReference type="EMBL" id="JBHTRV010000070">
    <property type="protein sequence ID" value="MFE5985870.1"/>
    <property type="molecule type" value="Genomic_DNA"/>
</dbReference>
<proteinExistence type="predicted"/>
<protein>
    <submittedName>
        <fullName evidence="1">Uncharacterized protein</fullName>
    </submittedName>
</protein>
<dbReference type="RefSeq" id="WP_386255257.1">
    <property type="nucleotide sequence ID" value="NZ_JBHTRV010000070.1"/>
</dbReference>
<accession>A0ABW6J9Z0</accession>
<organism evidence="1 2">
    <name type="scientific">Streptomyces wedmorensis</name>
    <dbReference type="NCBI Taxonomy" id="43759"/>
    <lineage>
        <taxon>Bacteria</taxon>
        <taxon>Bacillati</taxon>
        <taxon>Actinomycetota</taxon>
        <taxon>Actinomycetes</taxon>
        <taxon>Kitasatosporales</taxon>
        <taxon>Streptomycetaceae</taxon>
        <taxon>Streptomyces</taxon>
    </lineage>
</organism>
<gene>
    <name evidence="1" type="ORF">ACFQ63_40175</name>
</gene>
<sequence length="170" mass="19065">MADDLQFSWELGGSGWATCRIADSASEQKSIVGYCTDALADLLYAVAGLYGDSPVQRVSFDLEPAELRWRLRRRGADVAIAICRFPDMLTSWDSPDDAGTLSWSSTQPRNVLGHAVMEAAETVLRVHGEAGYQEKWVRHPFPVAALQDLRRLHRRNDDCRHEQCRDSAEC</sequence>
<reference evidence="1 2" key="1">
    <citation type="submission" date="2024-09" db="EMBL/GenBank/DDBJ databases">
        <title>The Natural Products Discovery Center: Release of the First 8490 Sequenced Strains for Exploring Actinobacteria Biosynthetic Diversity.</title>
        <authorList>
            <person name="Kalkreuter E."/>
            <person name="Kautsar S.A."/>
            <person name="Yang D."/>
            <person name="Bader C.D."/>
            <person name="Teijaro C.N."/>
            <person name="Fluegel L."/>
            <person name="Davis C.M."/>
            <person name="Simpson J.R."/>
            <person name="Lauterbach L."/>
            <person name="Steele A.D."/>
            <person name="Gui C."/>
            <person name="Meng S."/>
            <person name="Li G."/>
            <person name="Viehrig K."/>
            <person name="Ye F."/>
            <person name="Su P."/>
            <person name="Kiefer A.F."/>
            <person name="Nichols A."/>
            <person name="Cepeda A.J."/>
            <person name="Yan W."/>
            <person name="Fan B."/>
            <person name="Jiang Y."/>
            <person name="Adhikari A."/>
            <person name="Zheng C.-J."/>
            <person name="Schuster L."/>
            <person name="Cowan T.M."/>
            <person name="Smanski M.J."/>
            <person name="Chevrette M.G."/>
            <person name="De Carvalho L.P.S."/>
            <person name="Shen B."/>
        </authorList>
    </citation>
    <scope>NUCLEOTIDE SEQUENCE [LARGE SCALE GENOMIC DNA]</scope>
    <source>
        <strain evidence="1 2">NPDC056472</strain>
    </source>
</reference>
<evidence type="ECO:0000313" key="2">
    <source>
        <dbReference type="Proteomes" id="UP001600424"/>
    </source>
</evidence>
<comment type="caution">
    <text evidence="1">The sequence shown here is derived from an EMBL/GenBank/DDBJ whole genome shotgun (WGS) entry which is preliminary data.</text>
</comment>
<name>A0ABW6J9Z0_STRWE</name>
<keyword evidence="2" id="KW-1185">Reference proteome</keyword>
<evidence type="ECO:0000313" key="1">
    <source>
        <dbReference type="EMBL" id="MFE5985870.1"/>
    </source>
</evidence>